<sequence>MTADPRPSATHRVLPLPHPAEPVAVFVQRLPGEPLTAACPAGPDRWAAGGVEVTLTEDGGGAAKVTVDSATTVSRVAVRWSYALAEDALILGDAWERGYGDLQWRHHQSERLLPWYWLAHTPHDGVTTGFGVDVAAGAFCSWSVDESGFTLWLDARSGGGPTTLAGRTLEAATVRRFGGPDANGPGTDTTGSPWRAANLAVAKMASRLTRASSAVGPVVGANNWYYAYGTDFDEAAVLTDARTVVELADGHPVRPFSVIDAGWSPGGVAPGGPWDAGLPGVFDDMAATAARITEIGARPGLWTRPLLERGAEPVHTALGPGGPGEWALDPSASDVLAGIDEDFARFRDWGYELVKHDFSTYDTFGRFGPAMGASLTDPGRRLADSSRTTAEVLVAFYRRIREAAGDMVVIGCNTVGHLAAGLEDVHRTGDDTSGHDWERTRRMGVNTLAFRMPQHGRFFTADADCVPSTPQTPWEHNRVFLNLIARSGTALFCSIDPATRTDAVDADLRAALRLALDGGESGGIEPLDWLSTTAPRRWRTADGDLEVDWTSPWGLEPGAG</sequence>
<evidence type="ECO:0008006" key="3">
    <source>
        <dbReference type="Google" id="ProtNLM"/>
    </source>
</evidence>
<dbReference type="SUPFAM" id="SSF51445">
    <property type="entry name" value="(Trans)glycosidases"/>
    <property type="match status" value="1"/>
</dbReference>
<organism evidence="1 2">
    <name type="scientific">Occultella gossypii</name>
    <dbReference type="NCBI Taxonomy" id="2800820"/>
    <lineage>
        <taxon>Bacteria</taxon>
        <taxon>Bacillati</taxon>
        <taxon>Actinomycetota</taxon>
        <taxon>Actinomycetes</taxon>
        <taxon>Micrococcales</taxon>
        <taxon>Ruaniaceae</taxon>
        <taxon>Occultella</taxon>
    </lineage>
</organism>
<protein>
    <recommendedName>
        <fullName evidence="3">Alpha-galactosidase</fullName>
    </recommendedName>
</protein>
<dbReference type="InterPro" id="IPR013785">
    <property type="entry name" value="Aldolase_TIM"/>
</dbReference>
<dbReference type="Gene3D" id="3.20.20.70">
    <property type="entry name" value="Aldolase class I"/>
    <property type="match status" value="1"/>
</dbReference>
<evidence type="ECO:0000313" key="2">
    <source>
        <dbReference type="Proteomes" id="UP000826651"/>
    </source>
</evidence>
<evidence type="ECO:0000313" key="1">
    <source>
        <dbReference type="EMBL" id="MBZ2197782.1"/>
    </source>
</evidence>
<name>A0ABS7SBZ2_9MICO</name>
<gene>
    <name evidence="1" type="ORF">KCQ71_16595</name>
</gene>
<dbReference type="EMBL" id="JAGSHT010000016">
    <property type="protein sequence ID" value="MBZ2197782.1"/>
    <property type="molecule type" value="Genomic_DNA"/>
</dbReference>
<accession>A0ABS7SBZ2</accession>
<comment type="caution">
    <text evidence="1">The sequence shown here is derived from an EMBL/GenBank/DDBJ whole genome shotgun (WGS) entry which is preliminary data.</text>
</comment>
<dbReference type="Proteomes" id="UP000826651">
    <property type="component" value="Unassembled WGS sequence"/>
</dbReference>
<keyword evidence="2" id="KW-1185">Reference proteome</keyword>
<dbReference type="InterPro" id="IPR017853">
    <property type="entry name" value="GH"/>
</dbReference>
<dbReference type="RefSeq" id="WP_223407907.1">
    <property type="nucleotide sequence ID" value="NZ_JAGSHT010000016.1"/>
</dbReference>
<reference evidence="1 2" key="1">
    <citation type="submission" date="2021-04" db="EMBL/GenBank/DDBJ databases">
        <title>Ruania sp. nov., isolated from sandy soil of mangrove forest.</title>
        <authorList>
            <person name="Ge X."/>
            <person name="Huang R."/>
            <person name="Liu W."/>
        </authorList>
    </citation>
    <scope>NUCLEOTIDE SEQUENCE [LARGE SCALE GENOMIC DNA]</scope>
    <source>
        <strain evidence="1 2">N2-46</strain>
    </source>
</reference>
<proteinExistence type="predicted"/>